<name>A0A812CS05_ACAPH</name>
<dbReference type="PANTHER" id="PTHR15856:SF51">
    <property type="entry name" value="MBD-R2"/>
    <property type="match status" value="1"/>
</dbReference>
<protein>
    <submittedName>
        <fullName evidence="6">PHF20</fullName>
    </submittedName>
</protein>
<feature type="compositionally biased region" description="Low complexity" evidence="4">
    <location>
        <begin position="246"/>
        <end position="260"/>
    </location>
</feature>
<evidence type="ECO:0000256" key="3">
    <source>
        <dbReference type="ARBA" id="ARBA00023242"/>
    </source>
</evidence>
<dbReference type="GO" id="GO:0005634">
    <property type="term" value="C:nucleus"/>
    <property type="evidence" value="ECO:0007669"/>
    <property type="project" value="UniProtKB-SubCell"/>
</dbReference>
<dbReference type="InterPro" id="IPR002999">
    <property type="entry name" value="Tudor"/>
</dbReference>
<evidence type="ECO:0000313" key="7">
    <source>
        <dbReference type="Proteomes" id="UP000597762"/>
    </source>
</evidence>
<dbReference type="AlphaFoldDB" id="A0A812CS05"/>
<accession>A0A812CS05</accession>
<dbReference type="Proteomes" id="UP000597762">
    <property type="component" value="Unassembled WGS sequence"/>
</dbReference>
<feature type="region of interest" description="Disordered" evidence="4">
    <location>
        <begin position="172"/>
        <end position="447"/>
    </location>
</feature>
<evidence type="ECO:0000313" key="6">
    <source>
        <dbReference type="EMBL" id="CAE1282938.1"/>
    </source>
</evidence>
<dbReference type="EMBL" id="CAHIKZ030002212">
    <property type="protein sequence ID" value="CAE1282938.1"/>
    <property type="molecule type" value="Genomic_DNA"/>
</dbReference>
<keyword evidence="7" id="KW-1185">Reference proteome</keyword>
<dbReference type="SUPFAM" id="SSF54160">
    <property type="entry name" value="Chromo domain-like"/>
    <property type="match status" value="1"/>
</dbReference>
<feature type="region of interest" description="Disordered" evidence="4">
    <location>
        <begin position="1"/>
        <end position="45"/>
    </location>
</feature>
<reference evidence="6" key="1">
    <citation type="submission" date="2021-01" db="EMBL/GenBank/DDBJ databases">
        <authorList>
            <person name="Li R."/>
            <person name="Bekaert M."/>
        </authorList>
    </citation>
    <scope>NUCLEOTIDE SEQUENCE</scope>
    <source>
        <strain evidence="6">Farmed</strain>
    </source>
</reference>
<dbReference type="CDD" id="cd20104">
    <property type="entry name" value="MBT_PHF20L1-like"/>
    <property type="match status" value="1"/>
</dbReference>
<dbReference type="GO" id="GO:0044545">
    <property type="term" value="C:NSL complex"/>
    <property type="evidence" value="ECO:0007669"/>
    <property type="project" value="TreeGrafter"/>
</dbReference>
<feature type="compositionally biased region" description="Polar residues" evidence="4">
    <location>
        <begin position="190"/>
        <end position="209"/>
    </location>
</feature>
<feature type="compositionally biased region" description="Polar residues" evidence="4">
    <location>
        <begin position="317"/>
        <end position="326"/>
    </location>
</feature>
<dbReference type="InterPro" id="IPR043449">
    <property type="entry name" value="PHF20-like"/>
</dbReference>
<dbReference type="InterPro" id="IPR016197">
    <property type="entry name" value="Chromo-like_dom_sf"/>
</dbReference>
<dbReference type="Gene3D" id="2.30.30.140">
    <property type="match status" value="2"/>
</dbReference>
<feature type="compositionally biased region" description="Basic and acidic residues" evidence="4">
    <location>
        <begin position="366"/>
        <end position="392"/>
    </location>
</feature>
<dbReference type="PANTHER" id="PTHR15856">
    <property type="entry name" value="PHD FINGER PROTEIN 20-RELATED"/>
    <property type="match status" value="1"/>
</dbReference>
<keyword evidence="2" id="KW-0677">Repeat</keyword>
<evidence type="ECO:0000256" key="2">
    <source>
        <dbReference type="ARBA" id="ARBA00022737"/>
    </source>
</evidence>
<evidence type="ECO:0000259" key="5">
    <source>
        <dbReference type="SMART" id="SM00333"/>
    </source>
</evidence>
<comment type="caution">
    <text evidence="6">The sequence shown here is derived from an EMBL/GenBank/DDBJ whole genome shotgun (WGS) entry which is preliminary data.</text>
</comment>
<dbReference type="SMART" id="SM00333">
    <property type="entry name" value="TUDOR"/>
    <property type="match status" value="1"/>
</dbReference>
<evidence type="ECO:0000256" key="1">
    <source>
        <dbReference type="ARBA" id="ARBA00004123"/>
    </source>
</evidence>
<gene>
    <name evidence="6" type="ORF">SPHA_43730</name>
</gene>
<keyword evidence="3" id="KW-0539">Nucleus</keyword>
<comment type="subcellular location">
    <subcellularLocation>
        <location evidence="1">Nucleus</location>
    </subcellularLocation>
</comment>
<organism evidence="6 7">
    <name type="scientific">Acanthosepion pharaonis</name>
    <name type="common">Pharaoh cuttlefish</name>
    <name type="synonym">Sepia pharaonis</name>
    <dbReference type="NCBI Taxonomy" id="158019"/>
    <lineage>
        <taxon>Eukaryota</taxon>
        <taxon>Metazoa</taxon>
        <taxon>Spiralia</taxon>
        <taxon>Lophotrochozoa</taxon>
        <taxon>Mollusca</taxon>
        <taxon>Cephalopoda</taxon>
        <taxon>Coleoidea</taxon>
        <taxon>Decapodiformes</taxon>
        <taxon>Sepiida</taxon>
        <taxon>Sepiina</taxon>
        <taxon>Sepiidae</taxon>
        <taxon>Acanthosepion</taxon>
    </lineage>
</organism>
<dbReference type="InterPro" id="IPR004092">
    <property type="entry name" value="Mbt"/>
</dbReference>
<dbReference type="GO" id="GO:0006357">
    <property type="term" value="P:regulation of transcription by RNA polymerase II"/>
    <property type="evidence" value="ECO:0007669"/>
    <property type="project" value="TreeGrafter"/>
</dbReference>
<sequence>MLLSVPVAASEDKTSASKRAASGPGGNNQTGTPATPSPSRSRRLPCRPGIVWRPCERLEAMDFLHKWYPAKIVTVREEDLMVLIHFEGWNQRYDEWVEMKSERLRPMSRHSERKEKKKLMTSRKVGDHVLAKWSDCKMYPAKILSNKLPAGYEVLFYDGFKKLVQPSNIQTLPPDFKKMDPIPNQPAIGGSNTEESLSSMPPSLVQSVSKEAPTQAKQPKKNKTTVKETPAIDSKLSGVVRERRASSASSTSSSGTVSVDSTEKLKEKKRDSSMAESSKKEGKKKEKSNVFPNKRRQRLIVAGAFLAKRDIKKKSPPVSTSKQSLTKFKAPTGKSKLLAEKEPNLASIHHHPTAAVQENVPKKRVKLSEKEKGEKGSTDSEHSQKAKSEGSSKRRHSQFYAYPSLDSTSTLDSPGHFSHEDSCSADLMEEESEAPPSGKRHNKRSKNNSFSGEYQLIFSSATIQTFFKLQITPPAA</sequence>
<dbReference type="CDD" id="cd20386">
    <property type="entry name" value="Tudor_PHF20-like"/>
    <property type="match status" value="1"/>
</dbReference>
<proteinExistence type="predicted"/>
<dbReference type="Pfam" id="PF02820">
    <property type="entry name" value="MBT"/>
    <property type="match status" value="1"/>
</dbReference>
<feature type="compositionally biased region" description="Basic and acidic residues" evidence="4">
    <location>
        <begin position="261"/>
        <end position="288"/>
    </location>
</feature>
<dbReference type="SUPFAM" id="SSF63748">
    <property type="entry name" value="Tudor/PWWP/MBT"/>
    <property type="match status" value="1"/>
</dbReference>
<evidence type="ECO:0000256" key="4">
    <source>
        <dbReference type="SAM" id="MobiDB-lite"/>
    </source>
</evidence>
<dbReference type="OrthoDB" id="161570at2759"/>
<feature type="domain" description="Tudor" evidence="5">
    <location>
        <begin position="121"/>
        <end position="177"/>
    </location>
</feature>